<dbReference type="InterPro" id="IPR011990">
    <property type="entry name" value="TPR-like_helical_dom_sf"/>
</dbReference>
<dbReference type="SMART" id="SM01043">
    <property type="entry name" value="BTAD"/>
    <property type="match status" value="1"/>
</dbReference>
<feature type="region of interest" description="Disordered" evidence="1">
    <location>
        <begin position="1"/>
        <end position="21"/>
    </location>
</feature>
<gene>
    <name evidence="3" type="ORF">F4553_006979</name>
</gene>
<dbReference type="GO" id="GO:0003677">
    <property type="term" value="F:DNA binding"/>
    <property type="evidence" value="ECO:0007669"/>
    <property type="project" value="UniProtKB-KW"/>
</dbReference>
<dbReference type="Gene3D" id="1.25.40.10">
    <property type="entry name" value="Tetratricopeptide repeat domain"/>
    <property type="match status" value="2"/>
</dbReference>
<dbReference type="PANTHER" id="PTHR35807">
    <property type="entry name" value="TRANSCRIPTIONAL REGULATOR REDD-RELATED"/>
    <property type="match status" value="1"/>
</dbReference>
<keyword evidence="3" id="KW-0238">DNA-binding</keyword>
<keyword evidence="4" id="KW-1185">Reference proteome</keyword>
<accession>A0A841C0T7</accession>
<feature type="domain" description="Bacterial transcriptional activator" evidence="2">
    <location>
        <begin position="93"/>
        <end position="227"/>
    </location>
</feature>
<evidence type="ECO:0000259" key="2">
    <source>
        <dbReference type="SMART" id="SM01043"/>
    </source>
</evidence>
<protein>
    <submittedName>
        <fullName evidence="3">DNA-binding SARP family transcriptional activator</fullName>
    </submittedName>
</protein>
<name>A0A841C0T7_9ACTN</name>
<reference evidence="3 4" key="1">
    <citation type="submission" date="2020-08" db="EMBL/GenBank/DDBJ databases">
        <title>Sequencing the genomes of 1000 actinobacteria strains.</title>
        <authorList>
            <person name="Klenk H.-P."/>
        </authorList>
    </citation>
    <scope>NUCLEOTIDE SEQUENCE [LARGE SCALE GENOMIC DNA]</scope>
    <source>
        <strain evidence="3 4">DSM 45362</strain>
    </source>
</reference>
<dbReference type="InterPro" id="IPR051677">
    <property type="entry name" value="AfsR-DnrI-RedD_regulator"/>
</dbReference>
<dbReference type="InterPro" id="IPR005158">
    <property type="entry name" value="BTAD"/>
</dbReference>
<sequence length="600" mass="63941">MTTIRLLGPPGIERDGQPVRSPRGRKAWALLCYLLLAERPPTRTHLAELFFGEADDPLGALRWTLAELRRALGVTDALRGDPVGVVLGAGIDVDVVLLTDESADPGLLLDAAGELLEGVNPASSPEFDSWLVVERHRVSAMIEARLRHAAAVLLAAGRADDAIAYAARAVARNPLEEGNHERLVRCLAAAGNRTAAQRQVAICEDLLRRELGIEASPALREAAGTATGSPRLAPRNGRAAAISQLDAGRAAIVAGAVDAGLECLRRAVAEAAGCHDISLQARALGALGGALIHAVRGRDEEGALALHEAIAFAAEAGDRTTSVAAHRELGFVEVQAGRYRTAETWLAKAQAMAETDAELAPLLGVRGMNASDTGDYPTALAVLAESVERAQRCGDHRQQAWSLSISARAHLLRGERSQASIELARSLALIREQRWMAFLPWPQALQAELDLQTGDAESAADGLEQAWATACRLGDPCWEGMAARGMGLLHARRGDHDAATAWLTEAETRCSRVPDRYQWVHAYVLDAAITTALDRDDERRAGPLVTALSSLAARSGMREFVVRAHLHRHRLGDPTALAASRLLGADIDNPALAALLRVTA</sequence>
<evidence type="ECO:0000313" key="3">
    <source>
        <dbReference type="EMBL" id="MBB5873545.1"/>
    </source>
</evidence>
<dbReference type="AlphaFoldDB" id="A0A841C0T7"/>
<dbReference type="Proteomes" id="UP000587527">
    <property type="component" value="Unassembled WGS sequence"/>
</dbReference>
<organism evidence="3 4">
    <name type="scientific">Allocatelliglobosispora scoriae</name>
    <dbReference type="NCBI Taxonomy" id="643052"/>
    <lineage>
        <taxon>Bacteria</taxon>
        <taxon>Bacillati</taxon>
        <taxon>Actinomycetota</taxon>
        <taxon>Actinomycetes</taxon>
        <taxon>Micromonosporales</taxon>
        <taxon>Micromonosporaceae</taxon>
        <taxon>Allocatelliglobosispora</taxon>
    </lineage>
</organism>
<evidence type="ECO:0000313" key="4">
    <source>
        <dbReference type="Proteomes" id="UP000587527"/>
    </source>
</evidence>
<dbReference type="SUPFAM" id="SSF48452">
    <property type="entry name" value="TPR-like"/>
    <property type="match status" value="3"/>
</dbReference>
<comment type="caution">
    <text evidence="3">The sequence shown here is derived from an EMBL/GenBank/DDBJ whole genome shotgun (WGS) entry which is preliminary data.</text>
</comment>
<dbReference type="EMBL" id="JACHMN010000003">
    <property type="protein sequence ID" value="MBB5873545.1"/>
    <property type="molecule type" value="Genomic_DNA"/>
</dbReference>
<proteinExistence type="predicted"/>
<dbReference type="Pfam" id="PF03704">
    <property type="entry name" value="BTAD"/>
    <property type="match status" value="1"/>
</dbReference>
<dbReference type="RefSeq" id="WP_184844903.1">
    <property type="nucleotide sequence ID" value="NZ_JACHMN010000003.1"/>
</dbReference>
<evidence type="ECO:0000256" key="1">
    <source>
        <dbReference type="SAM" id="MobiDB-lite"/>
    </source>
</evidence>